<dbReference type="InParanoid" id="D0MT74"/>
<reference evidence="2" key="1">
    <citation type="journal article" date="2009" name="Nature">
        <title>Genome sequence and analysis of the Irish potato famine pathogen Phytophthora infestans.</title>
        <authorList>
            <consortium name="The Broad Institute Genome Sequencing Platform"/>
            <person name="Haas B.J."/>
            <person name="Kamoun S."/>
            <person name="Zody M.C."/>
            <person name="Jiang R.H."/>
            <person name="Handsaker R.E."/>
            <person name="Cano L.M."/>
            <person name="Grabherr M."/>
            <person name="Kodira C.D."/>
            <person name="Raffaele S."/>
            <person name="Torto-Alalibo T."/>
            <person name="Bozkurt T.O."/>
            <person name="Ah-Fong A.M."/>
            <person name="Alvarado L."/>
            <person name="Anderson V.L."/>
            <person name="Armstrong M.R."/>
            <person name="Avrova A."/>
            <person name="Baxter L."/>
            <person name="Beynon J."/>
            <person name="Boevink P.C."/>
            <person name="Bollmann S.R."/>
            <person name="Bos J.I."/>
            <person name="Bulone V."/>
            <person name="Cai G."/>
            <person name="Cakir C."/>
            <person name="Carrington J.C."/>
            <person name="Chawner M."/>
            <person name="Conti L."/>
            <person name="Costanzo S."/>
            <person name="Ewan R."/>
            <person name="Fahlgren N."/>
            <person name="Fischbach M.A."/>
            <person name="Fugelstad J."/>
            <person name="Gilroy E.M."/>
            <person name="Gnerre S."/>
            <person name="Green P.J."/>
            <person name="Grenville-Briggs L.J."/>
            <person name="Griffith J."/>
            <person name="Grunwald N.J."/>
            <person name="Horn K."/>
            <person name="Horner N.R."/>
            <person name="Hu C.H."/>
            <person name="Huitema E."/>
            <person name="Jeong D.H."/>
            <person name="Jones A.M."/>
            <person name="Jones J.D."/>
            <person name="Jones R.W."/>
            <person name="Karlsson E.K."/>
            <person name="Kunjeti S.G."/>
            <person name="Lamour K."/>
            <person name="Liu Z."/>
            <person name="Ma L."/>
            <person name="Maclean D."/>
            <person name="Chibucos M.C."/>
            <person name="McDonald H."/>
            <person name="McWalters J."/>
            <person name="Meijer H.J."/>
            <person name="Morgan W."/>
            <person name="Morris P.F."/>
            <person name="Munro C.A."/>
            <person name="O'Neill K."/>
            <person name="Ospina-Giraldo M."/>
            <person name="Pinzon A."/>
            <person name="Pritchard L."/>
            <person name="Ramsahoye B."/>
            <person name="Ren Q."/>
            <person name="Restrepo S."/>
            <person name="Roy S."/>
            <person name="Sadanandom A."/>
            <person name="Savidor A."/>
            <person name="Schornack S."/>
            <person name="Schwartz D.C."/>
            <person name="Schumann U.D."/>
            <person name="Schwessinger B."/>
            <person name="Seyer L."/>
            <person name="Sharpe T."/>
            <person name="Silvar C."/>
            <person name="Song J."/>
            <person name="Studholme D.J."/>
            <person name="Sykes S."/>
            <person name="Thines M."/>
            <person name="van de Vondervoort P.J."/>
            <person name="Phuntumart V."/>
            <person name="Wawra S."/>
            <person name="Weide R."/>
            <person name="Win J."/>
            <person name="Young C."/>
            <person name="Zhou S."/>
            <person name="Fry W."/>
            <person name="Meyers B.C."/>
            <person name="van West P."/>
            <person name="Ristaino J."/>
            <person name="Govers F."/>
            <person name="Birch P.R."/>
            <person name="Whisson S.C."/>
            <person name="Judelson H.S."/>
            <person name="Nusbaum C."/>
        </authorList>
    </citation>
    <scope>NUCLEOTIDE SEQUENCE [LARGE SCALE GENOMIC DNA]</scope>
    <source>
        <strain evidence="2">T30-4</strain>
    </source>
</reference>
<protein>
    <submittedName>
        <fullName evidence="1">Uncharacterized protein</fullName>
    </submittedName>
</protein>
<evidence type="ECO:0000313" key="1">
    <source>
        <dbReference type="EMBL" id="EEY61171.1"/>
    </source>
</evidence>
<dbReference type="AlphaFoldDB" id="D0MT74"/>
<evidence type="ECO:0000313" key="2">
    <source>
        <dbReference type="Proteomes" id="UP000006643"/>
    </source>
</evidence>
<dbReference type="RefSeq" id="XP_002908088.1">
    <property type="nucleotide sequence ID" value="XM_002908042.1"/>
</dbReference>
<dbReference type="EMBL" id="DS028119">
    <property type="protein sequence ID" value="EEY61171.1"/>
    <property type="molecule type" value="Genomic_DNA"/>
</dbReference>
<dbReference type="VEuPathDB" id="FungiDB:PITG_01421"/>
<dbReference type="Proteomes" id="UP000006643">
    <property type="component" value="Unassembled WGS sequence"/>
</dbReference>
<dbReference type="HOGENOM" id="CLU_1963872_0_0_1"/>
<gene>
    <name evidence="1" type="ORF">PITG_01421</name>
</gene>
<sequence>MGDAWRRTDLRKQTMSSSSEYDFSLVHGSKASAAHHCLQYLGAGGHSPINAMGILEEVVARTHAQVQINSPFDTRAEHRHHTDSSFRGGSGSSVKNAIEIRAGAYSYTCPARSSSRVRVFCLDWATGS</sequence>
<organism evidence="1 2">
    <name type="scientific">Phytophthora infestans (strain T30-4)</name>
    <name type="common">Potato late blight agent</name>
    <dbReference type="NCBI Taxonomy" id="403677"/>
    <lineage>
        <taxon>Eukaryota</taxon>
        <taxon>Sar</taxon>
        <taxon>Stramenopiles</taxon>
        <taxon>Oomycota</taxon>
        <taxon>Peronosporomycetes</taxon>
        <taxon>Peronosporales</taxon>
        <taxon>Peronosporaceae</taxon>
        <taxon>Phytophthora</taxon>
    </lineage>
</organism>
<keyword evidence="2" id="KW-1185">Reference proteome</keyword>
<name>D0MT74_PHYIT</name>
<dbReference type="GeneID" id="9468785"/>
<accession>D0MT74</accession>
<dbReference type="KEGG" id="pif:PITG_01421"/>
<proteinExistence type="predicted"/>